<accession>A0ABS9J319</accession>
<dbReference type="RefSeq" id="WP_236958800.1">
    <property type="nucleotide sequence ID" value="NZ_JAETXX010000004.1"/>
</dbReference>
<organism evidence="4 5">
    <name type="scientific">Joostella atrarenae</name>
    <dbReference type="NCBI Taxonomy" id="679257"/>
    <lineage>
        <taxon>Bacteria</taxon>
        <taxon>Pseudomonadati</taxon>
        <taxon>Bacteroidota</taxon>
        <taxon>Flavobacteriia</taxon>
        <taxon>Flavobacteriales</taxon>
        <taxon>Flavobacteriaceae</taxon>
        <taxon>Joostella</taxon>
    </lineage>
</organism>
<reference evidence="4 5" key="1">
    <citation type="submission" date="2021-01" db="EMBL/GenBank/DDBJ databases">
        <title>Genome sequencing of Joostella atrarenae M1-2 (= KCTC 23194).</title>
        <authorList>
            <person name="Zakaria M.R."/>
            <person name="Lam M.Q."/>
            <person name="Chong C.S."/>
        </authorList>
    </citation>
    <scope>NUCLEOTIDE SEQUENCE [LARGE SCALE GENOMIC DNA]</scope>
    <source>
        <strain evidence="4 5">M1-2</strain>
    </source>
</reference>
<protein>
    <recommendedName>
        <fullName evidence="3">DUF5683 domain-containing protein</fullName>
    </recommendedName>
</protein>
<evidence type="ECO:0000313" key="4">
    <source>
        <dbReference type="EMBL" id="MCF8714833.1"/>
    </source>
</evidence>
<evidence type="ECO:0000259" key="3">
    <source>
        <dbReference type="Pfam" id="PF18935"/>
    </source>
</evidence>
<feature type="coiled-coil region" evidence="1">
    <location>
        <begin position="31"/>
        <end position="65"/>
    </location>
</feature>
<keyword evidence="2" id="KW-0732">Signal</keyword>
<comment type="caution">
    <text evidence="4">The sequence shown here is derived from an EMBL/GenBank/DDBJ whole genome shotgun (WGS) entry which is preliminary data.</text>
</comment>
<feature type="signal peptide" evidence="2">
    <location>
        <begin position="1"/>
        <end position="20"/>
    </location>
</feature>
<name>A0ABS9J319_9FLAO</name>
<evidence type="ECO:0000256" key="1">
    <source>
        <dbReference type="SAM" id="Coils"/>
    </source>
</evidence>
<feature type="domain" description="DUF5683" evidence="3">
    <location>
        <begin position="98"/>
        <end position="254"/>
    </location>
</feature>
<keyword evidence="1" id="KW-0175">Coiled coil</keyword>
<evidence type="ECO:0000256" key="2">
    <source>
        <dbReference type="SAM" id="SignalP"/>
    </source>
</evidence>
<keyword evidence="5" id="KW-1185">Reference proteome</keyword>
<dbReference type="Proteomes" id="UP000829517">
    <property type="component" value="Unassembled WGS sequence"/>
</dbReference>
<sequence length="254" mass="29118">MFKRSIAVLFVLLFHFISSAQEKVADSVSKKTENDATHEMTKRELKKLEKEAQDSLKQYQVADTTAIASDTLSRKQKRRLRKQQTIDSLASLNIDIDPLSPAKAAFFSAILPGLGQIYNKTYWKVPIVYGAIGTGAYFYIQNTNYYNQYRDAYKRRIAGYYDDEFYDINNSGIDPGNPDVSDDALRDAQEYYQQNRDLSLLITIGLYALNIIDANVTAHLKQFNVSDKLSLNPYYEQNQIDYTPNYGMRLSLSF</sequence>
<dbReference type="Pfam" id="PF18935">
    <property type="entry name" value="DUF5683"/>
    <property type="match status" value="1"/>
</dbReference>
<proteinExistence type="predicted"/>
<evidence type="ECO:0000313" key="5">
    <source>
        <dbReference type="Proteomes" id="UP000829517"/>
    </source>
</evidence>
<gene>
    <name evidence="4" type="ORF">JM658_08330</name>
</gene>
<feature type="chain" id="PRO_5047055450" description="DUF5683 domain-containing protein" evidence="2">
    <location>
        <begin position="21"/>
        <end position="254"/>
    </location>
</feature>
<dbReference type="EMBL" id="JAETXX010000004">
    <property type="protein sequence ID" value="MCF8714833.1"/>
    <property type="molecule type" value="Genomic_DNA"/>
</dbReference>
<dbReference type="InterPro" id="IPR043738">
    <property type="entry name" value="DUF5683"/>
</dbReference>